<proteinExistence type="inferred from homology"/>
<dbReference type="CDD" id="cd07331">
    <property type="entry name" value="M48C_Oma1_like"/>
    <property type="match status" value="1"/>
</dbReference>
<dbReference type="PROSITE" id="PS00995">
    <property type="entry name" value="TCP1_3"/>
    <property type="match status" value="1"/>
</dbReference>
<dbReference type="Pfam" id="PF00118">
    <property type="entry name" value="Cpn60_TCP1"/>
    <property type="match status" value="1"/>
</dbReference>
<evidence type="ECO:0000256" key="1">
    <source>
        <dbReference type="ARBA" id="ARBA00001947"/>
    </source>
</evidence>
<dbReference type="InterPro" id="IPR012721">
    <property type="entry name" value="Chap_CCT_theta"/>
</dbReference>
<evidence type="ECO:0000256" key="6">
    <source>
        <dbReference type="ARBA" id="ARBA00022723"/>
    </source>
</evidence>
<feature type="region of interest" description="Disordered" evidence="15">
    <location>
        <begin position="72"/>
        <end position="91"/>
    </location>
</feature>
<protein>
    <recommendedName>
        <fullName evidence="13">CCT-theta</fullName>
    </recommendedName>
</protein>
<dbReference type="EMBL" id="JAPVEB010000005">
    <property type="protein sequence ID" value="KAJ5264019.1"/>
    <property type="molecule type" value="Genomic_DNA"/>
</dbReference>
<sequence length="1002" mass="110219">MLRQSMARAFRSACAYQFLSPKPSTHFKAASPAAQTSRLSNTLGPRLFTRWATSLHSQIAPLRQRRLQSQLSFHTPSPSDRRTFFSSHKSPYQQRQNQYNRFRGSSRQPLVFRLVQNAKPHHFVIIGVGISGLYLYNTEIVEMTGRRRFNCVSRHQELNMGEESYREVLNAERGKILPHNHPLTRMVDGVLQRLIPQVDIEGADWKVHVIKDDGMVNAFVLPGGKVFVYTGILPICKDEDGLAAVLGHEIAHVVAHHPAERMSNSFITLGAVFAISFLFDVSGQFSSFLLNLMYSLPNSRTQEAEADNIGLMMMSKACFNPEAAVKLWARMHEQEKQAPPQFMSTHPTSYNRMEAIQGWLHKAEATYEENGCSSVKGYNAKQLGNWRASPSCKPSKPTTAAPKIARHNSSIHSLTFNPFDIQSHLLRTRPNIMSLSIPGPSQAGLFKPGYQSHDAEDGAVIRNIEACQAISGTVQTSLGPYGRNKIVINHLQKMILTSDAATILRELDVVHPAAKLLVMASQQQDAEMGDGTNLVIVLAGELLKKAEELIRMGLKTSDIVSGYEKAQNYALKVLEDLEVDRLQEIRSATDLSKALRTVVASKQSGTEDALAALVAEAVLAVLPRNPANFNVDNVRVVKIMGGSLEQSKVVKGMVFPREPDGTIKKATKAKVGVFSCPIDISQTETKGTVLLKNAQEMMDFTSGEEDRLEIAIKELYDSGLRVVVAGSTVGDLAMHYLNRFNILVIKILSKFELRRLCRVVGATPLARLGAPMPDEMGQIDVVETTEIGGDRVTVFRQEDVNAITRTATIVLRGATQNHLEDVERAIDDGVNVVKAITKDPRLVPGAGATEIELVERISNFADRTPGLPQYAIRKFAEAFEVVPRTLAESAGLDATEVLSRLYTAHHRASAPGESSSEEDEEEGSSEEEEPYWTTGVDLEIGDSDGTLDTVEEGILDLMATKMSAIRLASEAARTVLSVDQIIVSRQAGGPKPPQGGGDWDQD</sequence>
<feature type="region of interest" description="Disordered" evidence="15">
    <location>
        <begin position="906"/>
        <end position="945"/>
    </location>
</feature>
<comment type="cofactor">
    <cofactor evidence="1">
        <name>Zn(2+)</name>
        <dbReference type="ChEBI" id="CHEBI:29105"/>
    </cofactor>
</comment>
<dbReference type="InterPro" id="IPR001915">
    <property type="entry name" value="Peptidase_M48"/>
</dbReference>
<dbReference type="InterPro" id="IPR017998">
    <property type="entry name" value="Chaperone_TCP-1"/>
</dbReference>
<evidence type="ECO:0000313" key="17">
    <source>
        <dbReference type="EMBL" id="KAJ5264019.1"/>
    </source>
</evidence>
<evidence type="ECO:0000256" key="11">
    <source>
        <dbReference type="ARBA" id="ARBA00023049"/>
    </source>
</evidence>
<organism evidence="17 18">
    <name type="scientific">Penicillium chrysogenum</name>
    <name type="common">Penicillium notatum</name>
    <dbReference type="NCBI Taxonomy" id="5076"/>
    <lineage>
        <taxon>Eukaryota</taxon>
        <taxon>Fungi</taxon>
        <taxon>Dikarya</taxon>
        <taxon>Ascomycota</taxon>
        <taxon>Pezizomycotina</taxon>
        <taxon>Eurotiomycetes</taxon>
        <taxon>Eurotiomycetidae</taxon>
        <taxon>Eurotiales</taxon>
        <taxon>Aspergillaceae</taxon>
        <taxon>Penicillium</taxon>
        <taxon>Penicillium chrysogenum species complex</taxon>
    </lineage>
</organism>
<keyword evidence="10 14" id="KW-0067">ATP-binding</keyword>
<dbReference type="Gene3D" id="3.30.2010.10">
    <property type="entry name" value="Metalloproteases ('zincins'), catalytic domain"/>
    <property type="match status" value="1"/>
</dbReference>
<dbReference type="Pfam" id="PF01435">
    <property type="entry name" value="Peptidase_M48"/>
    <property type="match status" value="1"/>
</dbReference>
<keyword evidence="18" id="KW-1185">Reference proteome</keyword>
<keyword evidence="12 14" id="KW-0143">Chaperone</keyword>
<dbReference type="Proteomes" id="UP001220256">
    <property type="component" value="Unassembled WGS sequence"/>
</dbReference>
<dbReference type="PRINTS" id="PR00304">
    <property type="entry name" value="TCOMPLEXTCP1"/>
</dbReference>
<keyword evidence="8" id="KW-0378">Hydrolase</keyword>
<feature type="compositionally biased region" description="Acidic residues" evidence="15">
    <location>
        <begin position="915"/>
        <end position="930"/>
    </location>
</feature>
<keyword evidence="6" id="KW-0479">Metal-binding</keyword>
<keyword evidence="5" id="KW-0645">Protease</keyword>
<dbReference type="InterPro" id="IPR027413">
    <property type="entry name" value="GROEL-like_equatorial_sf"/>
</dbReference>
<keyword evidence="9" id="KW-0862">Zinc</keyword>
<dbReference type="Gene3D" id="1.10.560.10">
    <property type="entry name" value="GroEL-like equatorial domain"/>
    <property type="match status" value="1"/>
</dbReference>
<dbReference type="InterPro" id="IPR027409">
    <property type="entry name" value="GroEL-like_apical_dom_sf"/>
</dbReference>
<evidence type="ECO:0000256" key="14">
    <source>
        <dbReference type="RuleBase" id="RU004187"/>
    </source>
</evidence>
<dbReference type="InterPro" id="IPR002194">
    <property type="entry name" value="Chaperonin_TCP-1_CS"/>
</dbReference>
<keyword evidence="11" id="KW-0482">Metalloprotease</keyword>
<evidence type="ECO:0000256" key="3">
    <source>
        <dbReference type="ARBA" id="ARBA00008020"/>
    </source>
</evidence>
<evidence type="ECO:0000313" key="18">
    <source>
        <dbReference type="Proteomes" id="UP001220256"/>
    </source>
</evidence>
<comment type="similarity">
    <text evidence="3 14">Belongs to the TCP-1 chaperonin family.</text>
</comment>
<reference evidence="17 18" key="1">
    <citation type="journal article" date="2023" name="IMA Fungus">
        <title>Comparative genomic study of the Penicillium genus elucidates a diverse pangenome and 15 lateral gene transfer events.</title>
        <authorList>
            <person name="Petersen C."/>
            <person name="Sorensen T."/>
            <person name="Nielsen M.R."/>
            <person name="Sondergaard T.E."/>
            <person name="Sorensen J.L."/>
            <person name="Fitzpatrick D.A."/>
            <person name="Frisvad J.C."/>
            <person name="Nielsen K.L."/>
        </authorList>
    </citation>
    <scope>NUCLEOTIDE SEQUENCE [LARGE SCALE GENOMIC DNA]</scope>
    <source>
        <strain evidence="17 18">IBT 3361</strain>
    </source>
</reference>
<dbReference type="InterPro" id="IPR002423">
    <property type="entry name" value="Cpn60/GroEL/TCP-1"/>
</dbReference>
<dbReference type="InterPro" id="IPR027410">
    <property type="entry name" value="TCP-1-like_intermed_sf"/>
</dbReference>
<dbReference type="Gene3D" id="3.50.7.10">
    <property type="entry name" value="GroEL"/>
    <property type="match status" value="1"/>
</dbReference>
<evidence type="ECO:0000256" key="4">
    <source>
        <dbReference type="ARBA" id="ARBA00022490"/>
    </source>
</evidence>
<gene>
    <name evidence="17" type="ORF">N7505_007940</name>
</gene>
<dbReference type="SUPFAM" id="SSF52029">
    <property type="entry name" value="GroEL apical domain-like"/>
    <property type="match status" value="1"/>
</dbReference>
<evidence type="ECO:0000256" key="5">
    <source>
        <dbReference type="ARBA" id="ARBA00022670"/>
    </source>
</evidence>
<evidence type="ECO:0000256" key="12">
    <source>
        <dbReference type="ARBA" id="ARBA00023186"/>
    </source>
</evidence>
<evidence type="ECO:0000256" key="2">
    <source>
        <dbReference type="ARBA" id="ARBA00004496"/>
    </source>
</evidence>
<dbReference type="SUPFAM" id="SSF54849">
    <property type="entry name" value="GroEL-intermediate domain like"/>
    <property type="match status" value="1"/>
</dbReference>
<keyword evidence="4" id="KW-0963">Cytoplasm</keyword>
<dbReference type="CDD" id="cd03341">
    <property type="entry name" value="TCP1_theta"/>
    <property type="match status" value="1"/>
</dbReference>
<keyword evidence="7 14" id="KW-0547">Nucleotide-binding</keyword>
<evidence type="ECO:0000256" key="8">
    <source>
        <dbReference type="ARBA" id="ARBA00022801"/>
    </source>
</evidence>
<evidence type="ECO:0000256" key="9">
    <source>
        <dbReference type="ARBA" id="ARBA00022833"/>
    </source>
</evidence>
<dbReference type="NCBIfam" id="TIGR02346">
    <property type="entry name" value="chap_CCT_theta"/>
    <property type="match status" value="1"/>
</dbReference>
<comment type="subcellular location">
    <subcellularLocation>
        <location evidence="2">Cytoplasm</location>
    </subcellularLocation>
</comment>
<name>A0ABQ8WBU0_PENCH</name>
<evidence type="ECO:0000256" key="10">
    <source>
        <dbReference type="ARBA" id="ARBA00022840"/>
    </source>
</evidence>
<evidence type="ECO:0000256" key="15">
    <source>
        <dbReference type="SAM" id="MobiDB-lite"/>
    </source>
</evidence>
<evidence type="ECO:0000259" key="16">
    <source>
        <dbReference type="Pfam" id="PF01435"/>
    </source>
</evidence>
<feature type="domain" description="Peptidase M48" evidence="16">
    <location>
        <begin position="186"/>
        <end position="359"/>
    </location>
</feature>
<evidence type="ECO:0000256" key="7">
    <source>
        <dbReference type="ARBA" id="ARBA00022741"/>
    </source>
</evidence>
<dbReference type="PANTHER" id="PTHR11353">
    <property type="entry name" value="CHAPERONIN"/>
    <property type="match status" value="1"/>
</dbReference>
<evidence type="ECO:0000256" key="13">
    <source>
        <dbReference type="ARBA" id="ARBA00029602"/>
    </source>
</evidence>
<dbReference type="SUPFAM" id="SSF48592">
    <property type="entry name" value="GroEL equatorial domain-like"/>
    <property type="match status" value="1"/>
</dbReference>
<dbReference type="Gene3D" id="3.30.260.10">
    <property type="entry name" value="TCP-1-like chaperonin intermediate domain"/>
    <property type="match status" value="1"/>
</dbReference>
<accession>A0ABQ8WBU0</accession>
<comment type="caution">
    <text evidence="17">The sequence shown here is derived from an EMBL/GenBank/DDBJ whole genome shotgun (WGS) entry which is preliminary data.</text>
</comment>